<dbReference type="PANTHER" id="PTHR45138">
    <property type="entry name" value="REGULATORY COMPONENTS OF SENSORY TRANSDUCTION SYSTEM"/>
    <property type="match status" value="1"/>
</dbReference>
<evidence type="ECO:0000256" key="2">
    <source>
        <dbReference type="PROSITE-ProRule" id="PRU00169"/>
    </source>
</evidence>
<dbReference type="SMART" id="SM00448">
    <property type="entry name" value="REC"/>
    <property type="match status" value="2"/>
</dbReference>
<dbReference type="PROSITE" id="PS50110">
    <property type="entry name" value="RESPONSE_REGULATORY"/>
    <property type="match status" value="2"/>
</dbReference>
<dbReference type="SUPFAM" id="SSF55073">
    <property type="entry name" value="Nucleotide cyclase"/>
    <property type="match status" value="1"/>
</dbReference>
<dbReference type="InterPro" id="IPR029787">
    <property type="entry name" value="Nucleotide_cyclase"/>
</dbReference>
<dbReference type="InterPro" id="IPR043128">
    <property type="entry name" value="Rev_trsase/Diguanyl_cyclase"/>
</dbReference>
<dbReference type="CDD" id="cd01949">
    <property type="entry name" value="GGDEF"/>
    <property type="match status" value="1"/>
</dbReference>
<dbReference type="InterPro" id="IPR036641">
    <property type="entry name" value="HPT_dom_sf"/>
</dbReference>
<comment type="caution">
    <text evidence="6">The sequence shown here is derived from an EMBL/GenBank/DDBJ whole genome shotgun (WGS) entry which is preliminary data.</text>
</comment>
<dbReference type="SUPFAM" id="SSF52172">
    <property type="entry name" value="CheY-like"/>
    <property type="match status" value="2"/>
</dbReference>
<evidence type="ECO:0000313" key="6">
    <source>
        <dbReference type="EMBL" id="OIJ11825.1"/>
    </source>
</evidence>
<feature type="domain" description="GGDEF" evidence="4">
    <location>
        <begin position="265"/>
        <end position="398"/>
    </location>
</feature>
<dbReference type="Gene3D" id="3.30.70.270">
    <property type="match status" value="1"/>
</dbReference>
<protein>
    <recommendedName>
        <fullName evidence="8">Diguanylate cyclase</fullName>
    </recommendedName>
</protein>
<dbReference type="GO" id="GO:0052621">
    <property type="term" value="F:diguanylate cyclase activity"/>
    <property type="evidence" value="ECO:0007669"/>
    <property type="project" value="TreeGrafter"/>
</dbReference>
<evidence type="ECO:0000313" key="7">
    <source>
        <dbReference type="Proteomes" id="UP000179524"/>
    </source>
</evidence>
<dbReference type="InterPro" id="IPR011006">
    <property type="entry name" value="CheY-like_superfamily"/>
</dbReference>
<feature type="modified residue" description="4-aspartylphosphate" evidence="2">
    <location>
        <position position="466"/>
    </location>
</feature>
<dbReference type="InterPro" id="IPR001789">
    <property type="entry name" value="Sig_transdc_resp-reg_receiver"/>
</dbReference>
<organism evidence="6 7">
    <name type="scientific">Anaerobacillus alkalilacustris</name>
    <dbReference type="NCBI Taxonomy" id="393763"/>
    <lineage>
        <taxon>Bacteria</taxon>
        <taxon>Bacillati</taxon>
        <taxon>Bacillota</taxon>
        <taxon>Bacilli</taxon>
        <taxon>Bacillales</taxon>
        <taxon>Bacillaceae</taxon>
        <taxon>Anaerobacillus</taxon>
    </lineage>
</organism>
<evidence type="ECO:0000259" key="4">
    <source>
        <dbReference type="PROSITE" id="PS50887"/>
    </source>
</evidence>
<evidence type="ECO:0000256" key="1">
    <source>
        <dbReference type="PROSITE-ProRule" id="PRU00110"/>
    </source>
</evidence>
<dbReference type="GO" id="GO:0043709">
    <property type="term" value="P:cell adhesion involved in single-species biofilm formation"/>
    <property type="evidence" value="ECO:0007669"/>
    <property type="project" value="TreeGrafter"/>
</dbReference>
<dbReference type="RefSeq" id="WP_071310505.1">
    <property type="nucleotide sequence ID" value="NZ_MLQR01000036.1"/>
</dbReference>
<feature type="modified residue" description="Phosphohistidine" evidence="1">
    <location>
        <position position="36"/>
    </location>
</feature>
<dbReference type="NCBIfam" id="TIGR00254">
    <property type="entry name" value="GGDEF"/>
    <property type="match status" value="1"/>
</dbReference>
<dbReference type="FunFam" id="3.30.70.270:FF:000001">
    <property type="entry name" value="Diguanylate cyclase domain protein"/>
    <property type="match status" value="1"/>
</dbReference>
<reference evidence="6 7" key="1">
    <citation type="submission" date="2016-10" db="EMBL/GenBank/DDBJ databases">
        <title>Draft genome sequences of four alkaliphilic bacteria belonging to the Anaerobacillus genus.</title>
        <authorList>
            <person name="Bassil N.M."/>
            <person name="Lloyd J.R."/>
        </authorList>
    </citation>
    <scope>NUCLEOTIDE SEQUENCE [LARGE SCALE GENOMIC DNA]</scope>
    <source>
        <strain evidence="6 7">DSM 18345</strain>
    </source>
</reference>
<keyword evidence="7" id="KW-1185">Reference proteome</keyword>
<dbReference type="PANTHER" id="PTHR45138:SF9">
    <property type="entry name" value="DIGUANYLATE CYCLASE DGCM-RELATED"/>
    <property type="match status" value="1"/>
</dbReference>
<dbReference type="EMBL" id="MLQR01000036">
    <property type="protein sequence ID" value="OIJ11825.1"/>
    <property type="molecule type" value="Genomic_DNA"/>
</dbReference>
<gene>
    <name evidence="6" type="ORF">BKP37_15425</name>
</gene>
<dbReference type="InterPro" id="IPR008207">
    <property type="entry name" value="Sig_transdc_His_kin_Hpt_dom"/>
</dbReference>
<dbReference type="Proteomes" id="UP000179524">
    <property type="component" value="Unassembled WGS sequence"/>
</dbReference>
<dbReference type="Gene3D" id="3.40.50.2300">
    <property type="match status" value="2"/>
</dbReference>
<dbReference type="InterPro" id="IPR050469">
    <property type="entry name" value="Diguanylate_Cyclase"/>
</dbReference>
<dbReference type="CDD" id="cd17574">
    <property type="entry name" value="REC_OmpR"/>
    <property type="match status" value="1"/>
</dbReference>
<evidence type="ECO:0008006" key="8">
    <source>
        <dbReference type="Google" id="ProtNLM"/>
    </source>
</evidence>
<dbReference type="SUPFAM" id="SSF47226">
    <property type="entry name" value="Histidine-containing phosphotransfer domain, HPT domain"/>
    <property type="match status" value="1"/>
</dbReference>
<accession>A0A1S2LK22</accession>
<dbReference type="SMART" id="SM00267">
    <property type="entry name" value="GGDEF"/>
    <property type="match status" value="1"/>
</dbReference>
<sequence length="537" mass="62004">MEKYQKALMRTIRSQIEQWFHQNRAIPHVEVYRFLHSIKGTSATIGLEEINQIVTPLMNGIEEEQAKDWEIVDLQQFLSELVYICYQDTHDELLFESNREVKSLVDAPEILLIDDDITLLMYLKEELEKQGWHVFATPDPEKAISFLYDYNPDCVIIDLYLKERTGFGVLSILNHKLTQQFVPQIMISVDNHKDVRMKSYQLGADDFIAKPFDLDEFVVRIKRQLERKSLVDSLVLVDELSGVYNRKHLPVYYERLCTEIQRKNNSFCLAVLDIDHFKKINDQYGHLVGDEVIKAFATYLNSSSRSFDTVFRFGGEEFVMLIPNCSLVEGETMLNRLLSGFSKQVFCCDEIDFSVTFSAGVVEINERNIPIKDALKAADDALFSAKESGRNTIKLWDKKLPKPAKRVINAAIVDDDPIIRFIMMDVLRRIAVNEEISIEIASFASGSEFFDKEWLVNEKPAFIILDGVLPDMDGNEILQQIRSLDHNERFTVLMLTARKSENDISMALKLGADDYVTKPFNISVIEDRIKRLIRKLK</sequence>
<proteinExistence type="predicted"/>
<feature type="modified residue" description="4-aspartylphosphate" evidence="2">
    <location>
        <position position="158"/>
    </location>
</feature>
<evidence type="ECO:0000259" key="5">
    <source>
        <dbReference type="PROSITE" id="PS50894"/>
    </source>
</evidence>
<dbReference type="Pfam" id="PF00990">
    <property type="entry name" value="GGDEF"/>
    <property type="match status" value="1"/>
</dbReference>
<dbReference type="Pfam" id="PF00072">
    <property type="entry name" value="Response_reg"/>
    <property type="match status" value="2"/>
</dbReference>
<dbReference type="GO" id="GO:0005886">
    <property type="term" value="C:plasma membrane"/>
    <property type="evidence" value="ECO:0007669"/>
    <property type="project" value="TreeGrafter"/>
</dbReference>
<feature type="domain" description="HPt" evidence="5">
    <location>
        <begin position="1"/>
        <end position="108"/>
    </location>
</feature>
<dbReference type="PROSITE" id="PS50887">
    <property type="entry name" value="GGDEF"/>
    <property type="match status" value="1"/>
</dbReference>
<name>A0A1S2LK22_9BACI</name>
<dbReference type="InterPro" id="IPR000160">
    <property type="entry name" value="GGDEF_dom"/>
</dbReference>
<dbReference type="AlphaFoldDB" id="A0A1S2LK22"/>
<evidence type="ECO:0000259" key="3">
    <source>
        <dbReference type="PROSITE" id="PS50110"/>
    </source>
</evidence>
<dbReference type="OrthoDB" id="9759607at2"/>
<keyword evidence="2" id="KW-0597">Phosphoprotein</keyword>
<dbReference type="GO" id="GO:1902201">
    <property type="term" value="P:negative regulation of bacterial-type flagellum-dependent cell motility"/>
    <property type="evidence" value="ECO:0007669"/>
    <property type="project" value="TreeGrafter"/>
</dbReference>
<feature type="domain" description="Response regulatory" evidence="3">
    <location>
        <begin position="409"/>
        <end position="533"/>
    </location>
</feature>
<dbReference type="GO" id="GO:0000160">
    <property type="term" value="P:phosphorelay signal transduction system"/>
    <property type="evidence" value="ECO:0007669"/>
    <property type="project" value="InterPro"/>
</dbReference>
<feature type="domain" description="Response regulatory" evidence="3">
    <location>
        <begin position="109"/>
        <end position="225"/>
    </location>
</feature>
<dbReference type="PROSITE" id="PS50894">
    <property type="entry name" value="HPT"/>
    <property type="match status" value="1"/>
</dbReference>